<dbReference type="Pfam" id="PF00078">
    <property type="entry name" value="RVT_1"/>
    <property type="match status" value="1"/>
</dbReference>
<proteinExistence type="predicted"/>
<dbReference type="InterPro" id="IPR000477">
    <property type="entry name" value="RT_dom"/>
</dbReference>
<organism evidence="2 3">
    <name type="scientific">Centaurea solstitialis</name>
    <name type="common">yellow star-thistle</name>
    <dbReference type="NCBI Taxonomy" id="347529"/>
    <lineage>
        <taxon>Eukaryota</taxon>
        <taxon>Viridiplantae</taxon>
        <taxon>Streptophyta</taxon>
        <taxon>Embryophyta</taxon>
        <taxon>Tracheophyta</taxon>
        <taxon>Spermatophyta</taxon>
        <taxon>Magnoliopsida</taxon>
        <taxon>eudicotyledons</taxon>
        <taxon>Gunneridae</taxon>
        <taxon>Pentapetalae</taxon>
        <taxon>asterids</taxon>
        <taxon>campanulids</taxon>
        <taxon>Asterales</taxon>
        <taxon>Asteraceae</taxon>
        <taxon>Carduoideae</taxon>
        <taxon>Cardueae</taxon>
        <taxon>Centaureinae</taxon>
        <taxon>Centaurea</taxon>
    </lineage>
</organism>
<dbReference type="AlphaFoldDB" id="A0AA38SQF6"/>
<evidence type="ECO:0000313" key="3">
    <source>
        <dbReference type="Proteomes" id="UP001172457"/>
    </source>
</evidence>
<name>A0AA38SQF6_9ASTR</name>
<dbReference type="PANTHER" id="PTHR19446">
    <property type="entry name" value="REVERSE TRANSCRIPTASES"/>
    <property type="match status" value="1"/>
</dbReference>
<keyword evidence="3" id="KW-1185">Reference proteome</keyword>
<reference evidence="2" key="1">
    <citation type="submission" date="2023-03" db="EMBL/GenBank/DDBJ databases">
        <title>Chromosome-scale reference genome and RAD-based genetic map of yellow starthistle (Centaurea solstitialis) reveal putative structural variation and QTLs associated with invader traits.</title>
        <authorList>
            <person name="Reatini B."/>
            <person name="Cang F.A."/>
            <person name="Jiang Q."/>
            <person name="Mckibben M.T.W."/>
            <person name="Barker M.S."/>
            <person name="Rieseberg L.H."/>
            <person name="Dlugosch K.M."/>
        </authorList>
    </citation>
    <scope>NUCLEOTIDE SEQUENCE</scope>
    <source>
        <strain evidence="2">CAN-66</strain>
        <tissue evidence="2">Leaf</tissue>
    </source>
</reference>
<dbReference type="Proteomes" id="UP001172457">
    <property type="component" value="Chromosome 5"/>
</dbReference>
<comment type="caution">
    <text evidence="2">The sequence shown here is derived from an EMBL/GenBank/DDBJ whole genome shotgun (WGS) entry which is preliminary data.</text>
</comment>
<evidence type="ECO:0000259" key="1">
    <source>
        <dbReference type="Pfam" id="PF00078"/>
    </source>
</evidence>
<sequence>MLEAQFSLNEIKKAMWLCGGDKAPGRDDFFFAFIKRFWDIIGHDFINAVIHFGRVSTLMHGCNDSFITLIPKAKDPLGLRDYRPIHLLGYITKTKIFLLRVDFEKAFDNLNWNFLFNTLAHIGFGKSWIRWNKGIVCKARVSVLVNGSSTAQLPLEKVVQQGNGWEHMRPYENPEVFPSSLGLERIGEKSTFTGVGISHLEQVRLALLTGCKESKLPFNYLGMPICARRGRVAWGLRNVGIFNVACLHLVLDEMYLKKGGHITRWNKIIPRKVFDWFWEKEYFFGGCNSSFLTLIQKASNPLGLHDFLSISLIGILYKIISKVLAERLKKVMDDLISNVQSVFLKGRSILDGILIADKVIDELKRSKKKGVILKVDFEKAYDYVRWPFLIEGLEGMGFGVKWRKWIRAFLSSSTMSVLVNGASTLKFRMEKGEWETENIKNLIKLLECFHAVSGLKINLKKNKLYMVGVKEEEVKRWARTLSCDFGRLLFLYLALPVGASMRKVANWTPGLLGKWWWRFLVESGSLLVKVIKSKFSKDRGLGEVTSRHRGGGSSVWESIVKMGSEIDRLGIEFSNSFWKVIGDEEGSSFWEDSWLEVGKLKDKFRRLFHLETNKEILVAGRGEVVRGLWRWKWDWRREPRGRELG</sequence>
<feature type="domain" description="Reverse transcriptase" evidence="1">
    <location>
        <begin position="310"/>
        <end position="421"/>
    </location>
</feature>
<accession>A0AA38SQF6</accession>
<gene>
    <name evidence="2" type="ORF">OSB04_019231</name>
</gene>
<protein>
    <recommendedName>
        <fullName evidence="1">Reverse transcriptase domain-containing protein</fullName>
    </recommendedName>
</protein>
<evidence type="ECO:0000313" key="2">
    <source>
        <dbReference type="EMBL" id="KAJ9546688.1"/>
    </source>
</evidence>
<dbReference type="EMBL" id="JARYMX010000005">
    <property type="protein sequence ID" value="KAJ9546688.1"/>
    <property type="molecule type" value="Genomic_DNA"/>
</dbReference>